<proteinExistence type="predicted"/>
<reference evidence="2" key="3">
    <citation type="submission" date="2020-05" db="EMBL/GenBank/DDBJ databases">
        <title>Electrophorus electricus (electric eel) genome, fEleEle1, primary haplotype.</title>
        <authorList>
            <person name="Myers G."/>
            <person name="Meyer A."/>
            <person name="Fedrigo O."/>
            <person name="Formenti G."/>
            <person name="Rhie A."/>
            <person name="Tracey A."/>
            <person name="Sims Y."/>
            <person name="Jarvis E.D."/>
        </authorList>
    </citation>
    <scope>NUCLEOTIDE SEQUENCE [LARGE SCALE GENOMIC DNA]</scope>
</reference>
<gene>
    <name evidence="2" type="primary">FAM163A</name>
</gene>
<protein>
    <submittedName>
        <fullName evidence="2">Uncharacterized protein</fullName>
    </submittedName>
</protein>
<keyword evidence="1" id="KW-0732">Signal</keyword>
<dbReference type="Proteomes" id="UP000314983">
    <property type="component" value="Chromosome 19"/>
</dbReference>
<sequence>MTAGTVWNQTFSLLSSFSLLWMDQYYCCKRNDSEVGTRGPEGAPAMDGAAVTPLVLPYEPTPSHSYCPNCTPYYTSNVRNGGKQLAFMPGLYENTGTTGHTEGPHLYSNVQSVVTDISKCI</sequence>
<name>A0A4W4EMT9_ELEEL</name>
<dbReference type="Ensembl" id="ENSEEET00000013370.2">
    <property type="protein sequence ID" value="ENSEEEP00000013205.2"/>
    <property type="gene ID" value="ENSEEEG00000006619.2"/>
</dbReference>
<evidence type="ECO:0000313" key="3">
    <source>
        <dbReference type="Proteomes" id="UP000314983"/>
    </source>
</evidence>
<accession>A0A4W4EMT9</accession>
<dbReference type="AlphaFoldDB" id="A0A4W4EMT9"/>
<reference evidence="2" key="5">
    <citation type="submission" date="2025-09" db="UniProtKB">
        <authorList>
            <consortium name="Ensembl"/>
        </authorList>
    </citation>
    <scope>IDENTIFICATION</scope>
</reference>
<reference evidence="3" key="1">
    <citation type="journal article" date="2014" name="Science">
        <title>Nonhuman genetics. Genomic basis for the convergent evolution of electric organs.</title>
        <authorList>
            <person name="Gallant J.R."/>
            <person name="Traeger L.L."/>
            <person name="Volkening J.D."/>
            <person name="Moffett H."/>
            <person name="Chen P.H."/>
            <person name="Novina C.D."/>
            <person name="Phillips G.N.Jr."/>
            <person name="Anand R."/>
            <person name="Wells G.B."/>
            <person name="Pinch M."/>
            <person name="Guth R."/>
            <person name="Unguez G.A."/>
            <person name="Albert J.S."/>
            <person name="Zakon H.H."/>
            <person name="Samanta M.P."/>
            <person name="Sussman M.R."/>
        </authorList>
    </citation>
    <scope>NUCLEOTIDE SEQUENCE [LARGE SCALE GENOMIC DNA]</scope>
</reference>
<evidence type="ECO:0000313" key="2">
    <source>
        <dbReference type="Ensembl" id="ENSEEEP00000013205.2"/>
    </source>
</evidence>
<evidence type="ECO:0000256" key="1">
    <source>
        <dbReference type="SAM" id="SignalP"/>
    </source>
</evidence>
<reference evidence="2" key="4">
    <citation type="submission" date="2025-08" db="UniProtKB">
        <authorList>
            <consortium name="Ensembl"/>
        </authorList>
    </citation>
    <scope>IDENTIFICATION</scope>
</reference>
<keyword evidence="3" id="KW-1185">Reference proteome</keyword>
<organism evidence="2 3">
    <name type="scientific">Electrophorus electricus</name>
    <name type="common">Electric eel</name>
    <name type="synonym">Gymnotus electricus</name>
    <dbReference type="NCBI Taxonomy" id="8005"/>
    <lineage>
        <taxon>Eukaryota</taxon>
        <taxon>Metazoa</taxon>
        <taxon>Chordata</taxon>
        <taxon>Craniata</taxon>
        <taxon>Vertebrata</taxon>
        <taxon>Euteleostomi</taxon>
        <taxon>Actinopterygii</taxon>
        <taxon>Neopterygii</taxon>
        <taxon>Teleostei</taxon>
        <taxon>Ostariophysi</taxon>
        <taxon>Gymnotiformes</taxon>
        <taxon>Gymnotoidei</taxon>
        <taxon>Gymnotidae</taxon>
        <taxon>Electrophorus</taxon>
    </lineage>
</organism>
<reference evidence="3" key="2">
    <citation type="journal article" date="2017" name="Sci. Adv.">
        <title>A tail of two voltages: Proteomic comparison of the three electric organs of the electric eel.</title>
        <authorList>
            <person name="Traeger L.L."/>
            <person name="Sabat G."/>
            <person name="Barrett-Wilt G.A."/>
            <person name="Wells G.B."/>
            <person name="Sussman M.R."/>
        </authorList>
    </citation>
    <scope>NUCLEOTIDE SEQUENCE [LARGE SCALE GENOMIC DNA]</scope>
</reference>
<feature type="chain" id="PRO_5044288358" evidence="1">
    <location>
        <begin position="29"/>
        <end position="121"/>
    </location>
</feature>
<feature type="signal peptide" evidence="1">
    <location>
        <begin position="1"/>
        <end position="28"/>
    </location>
</feature>